<comment type="caution">
    <text evidence="2">The sequence shown here is derived from an EMBL/GenBank/DDBJ whole genome shotgun (WGS) entry which is preliminary data.</text>
</comment>
<dbReference type="SUPFAM" id="SSF48403">
    <property type="entry name" value="Ankyrin repeat"/>
    <property type="match status" value="1"/>
</dbReference>
<sequence>MDQHDSPASSQQRAALLQRLPLHAALLSPGTAGAPAADPFADGAPPLNPQLFSGAGGFSAMHAAALANAPGAIAKLAAAGCPADSRLIEDLHSDEELQLLLSAVPPGPARRAAHTAVRGGATPLALAVLAPHPEAAAALLAAGSDPRQRLWAYTRRWESEVPMLMYCIYDPEAEQRGDFEFSADAPRRVAVLETLLQAGADPCAETQLRIPGFVPPTYPLKEAWSTEAVAEAVHEGATEVVAAALPHLSAAERREALSGDSTQQAAVLGKEAMLRLLVQEGAPFGLAEREYALYWGLELCSPEAVRLALSWGGGPAELVQHCERARAVAAAVAAARPGSYLSTGLPPRARKIGAVAALVDCCLRGFPRVGDPDLNPEAPPQEELQRTAAGIAETLIDAGFKPCPLDPPGTAQTEEDWDRPLSNLPADSPLRLAIERRR</sequence>
<evidence type="ECO:0000313" key="2">
    <source>
        <dbReference type="EMBL" id="KAI7840609.1"/>
    </source>
</evidence>
<dbReference type="Gene3D" id="1.25.40.20">
    <property type="entry name" value="Ankyrin repeat-containing domain"/>
    <property type="match status" value="2"/>
</dbReference>
<dbReference type="InterPro" id="IPR036770">
    <property type="entry name" value="Ankyrin_rpt-contain_sf"/>
</dbReference>
<dbReference type="EMBL" id="JADXDR010000078">
    <property type="protein sequence ID" value="KAI7840609.1"/>
    <property type="molecule type" value="Genomic_DNA"/>
</dbReference>
<feature type="region of interest" description="Disordered" evidence="1">
    <location>
        <begin position="400"/>
        <end position="438"/>
    </location>
</feature>
<evidence type="ECO:0000313" key="3">
    <source>
        <dbReference type="Proteomes" id="UP001205105"/>
    </source>
</evidence>
<evidence type="ECO:0000256" key="1">
    <source>
        <dbReference type="SAM" id="MobiDB-lite"/>
    </source>
</evidence>
<gene>
    <name evidence="2" type="ORF">COHA_005759</name>
</gene>
<dbReference type="Proteomes" id="UP001205105">
    <property type="component" value="Unassembled WGS sequence"/>
</dbReference>
<dbReference type="AlphaFoldDB" id="A0AAD5DQI5"/>
<protein>
    <recommendedName>
        <fullName evidence="4">Ankyrin repeat domain-containing protein</fullName>
    </recommendedName>
</protein>
<organism evidence="2 3">
    <name type="scientific">Chlorella ohadii</name>
    <dbReference type="NCBI Taxonomy" id="2649997"/>
    <lineage>
        <taxon>Eukaryota</taxon>
        <taxon>Viridiplantae</taxon>
        <taxon>Chlorophyta</taxon>
        <taxon>core chlorophytes</taxon>
        <taxon>Trebouxiophyceae</taxon>
        <taxon>Chlorellales</taxon>
        <taxon>Chlorellaceae</taxon>
        <taxon>Chlorella clade</taxon>
        <taxon>Chlorella</taxon>
    </lineage>
</organism>
<proteinExistence type="predicted"/>
<name>A0AAD5DQI5_9CHLO</name>
<evidence type="ECO:0008006" key="4">
    <source>
        <dbReference type="Google" id="ProtNLM"/>
    </source>
</evidence>
<reference evidence="2" key="1">
    <citation type="submission" date="2020-11" db="EMBL/GenBank/DDBJ databases">
        <title>Chlorella ohadii genome sequencing and assembly.</title>
        <authorList>
            <person name="Murik O."/>
            <person name="Treves H."/>
            <person name="Kedem I."/>
            <person name="Shotland Y."/>
            <person name="Kaplan A."/>
        </authorList>
    </citation>
    <scope>NUCLEOTIDE SEQUENCE</scope>
    <source>
        <strain evidence="2">1</strain>
    </source>
</reference>
<accession>A0AAD5DQI5</accession>
<keyword evidence="3" id="KW-1185">Reference proteome</keyword>